<evidence type="ECO:0000256" key="4">
    <source>
        <dbReference type="ARBA" id="ARBA00023136"/>
    </source>
</evidence>
<comment type="subcellular location">
    <subcellularLocation>
        <location evidence="1">Membrane</location>
        <topology evidence="1">Multi-pass membrane protein</topology>
    </subcellularLocation>
</comment>
<sequence>MSYRGKEKSSSLPFEDEELSPRPNSFAPKRAGGPSFGRSVGSLNTKLLSFLLIIWILTIHYFERIVPRQTMNACQWEKWEKWDEDSNVKKQQTAPHRIALMPDPQIIDDHTYPNKSKAFNYITTLISDNYLRRNYKFMQNILDPDTTIFLGDLFDGGREWVEDDEKWFKEYQRFMGIFPSKPNRRTIMSIPGNHDIGYQEIKPKVTKRFSAFFGELNNYVEIGNHTIVMIDTISMSHPDPEISAESKLFLQNLDDQINPQLPRILLTHVPLYRFTDQQLCGPLREKGDPFPLQKGYQYQTVLDWEVSQTLLKTVDPDVIFSGDDHDYCQVKHKFNFQGIDRVAEEISAKTVSMTCGVKYPALQLLSLNNPYDPNPKSKLADDSTSSYVTEMCYLPSPYVALNSYIFLLLVTIGIVAMVYLFPASLVKLADKLPVVISKKFKHDDLPQWKPSQFPKNSEFLRSLSLERNWISFGLHVLVAITAVYSLFGFYYWYI</sequence>
<keyword evidence="9" id="KW-1185">Reference proteome</keyword>
<keyword evidence="8" id="KW-0132">Cell division</keyword>
<feature type="region of interest" description="Disordered" evidence="5">
    <location>
        <begin position="1"/>
        <end position="31"/>
    </location>
</feature>
<feature type="domain" description="Calcineurin-like phosphoesterase" evidence="7">
    <location>
        <begin position="130"/>
        <end position="327"/>
    </location>
</feature>
<dbReference type="GO" id="GO:0016787">
    <property type="term" value="F:hydrolase activity"/>
    <property type="evidence" value="ECO:0007669"/>
    <property type="project" value="InterPro"/>
</dbReference>
<dbReference type="Proteomes" id="UP000837801">
    <property type="component" value="Unassembled WGS sequence"/>
</dbReference>
<reference evidence="8" key="1">
    <citation type="submission" date="2022-03" db="EMBL/GenBank/DDBJ databases">
        <authorList>
            <person name="Legras J.-L."/>
            <person name="Devillers H."/>
            <person name="Grondin C."/>
        </authorList>
    </citation>
    <scope>NUCLEOTIDE SEQUENCE</scope>
    <source>
        <strain evidence="8">CLIB 1423</strain>
    </source>
</reference>
<feature type="transmembrane region" description="Helical" evidence="6">
    <location>
        <begin position="469"/>
        <end position="493"/>
    </location>
</feature>
<feature type="transmembrane region" description="Helical" evidence="6">
    <location>
        <begin position="401"/>
        <end position="421"/>
    </location>
</feature>
<accession>A0A9P0QV02</accession>
<evidence type="ECO:0000256" key="3">
    <source>
        <dbReference type="ARBA" id="ARBA00022989"/>
    </source>
</evidence>
<keyword evidence="3 6" id="KW-1133">Transmembrane helix</keyword>
<proteinExistence type="predicted"/>
<keyword evidence="4 6" id="KW-0472">Membrane</keyword>
<evidence type="ECO:0000313" key="8">
    <source>
        <dbReference type="EMBL" id="CAH2354806.1"/>
    </source>
</evidence>
<dbReference type="GO" id="GO:0051301">
    <property type="term" value="P:cell division"/>
    <property type="evidence" value="ECO:0007669"/>
    <property type="project" value="UniProtKB-KW"/>
</dbReference>
<dbReference type="Pfam" id="PF00149">
    <property type="entry name" value="Metallophos"/>
    <property type="match status" value="1"/>
</dbReference>
<organism evidence="8 9">
    <name type="scientific">[Candida] railenensis</name>
    <dbReference type="NCBI Taxonomy" id="45579"/>
    <lineage>
        <taxon>Eukaryota</taxon>
        <taxon>Fungi</taxon>
        <taxon>Dikarya</taxon>
        <taxon>Ascomycota</taxon>
        <taxon>Saccharomycotina</taxon>
        <taxon>Pichiomycetes</taxon>
        <taxon>Debaryomycetaceae</taxon>
        <taxon>Kurtzmaniella</taxon>
    </lineage>
</organism>
<protein>
    <submittedName>
        <fullName evidence="8">Cell division control protein 1</fullName>
    </submittedName>
</protein>
<feature type="transmembrane region" description="Helical" evidence="6">
    <location>
        <begin position="43"/>
        <end position="62"/>
    </location>
</feature>
<dbReference type="EMBL" id="CAKXYY010000019">
    <property type="protein sequence ID" value="CAH2354806.1"/>
    <property type="molecule type" value="Genomic_DNA"/>
</dbReference>
<dbReference type="GO" id="GO:0006506">
    <property type="term" value="P:GPI anchor biosynthetic process"/>
    <property type="evidence" value="ECO:0007669"/>
    <property type="project" value="InterPro"/>
</dbReference>
<evidence type="ECO:0000256" key="2">
    <source>
        <dbReference type="ARBA" id="ARBA00022692"/>
    </source>
</evidence>
<evidence type="ECO:0000256" key="5">
    <source>
        <dbReference type="SAM" id="MobiDB-lite"/>
    </source>
</evidence>
<name>A0A9P0QV02_9ASCO</name>
<comment type="caution">
    <text evidence="8">The sequence shown here is derived from an EMBL/GenBank/DDBJ whole genome shotgun (WGS) entry which is preliminary data.</text>
</comment>
<dbReference type="PANTHER" id="PTHR13315">
    <property type="entry name" value="METALLO PHOSPHOESTERASE RELATED"/>
    <property type="match status" value="1"/>
</dbReference>
<dbReference type="InterPro" id="IPR029052">
    <property type="entry name" value="Metallo-depent_PP-like"/>
</dbReference>
<evidence type="ECO:0000256" key="1">
    <source>
        <dbReference type="ARBA" id="ARBA00004141"/>
    </source>
</evidence>
<keyword evidence="8" id="KW-0131">Cell cycle</keyword>
<dbReference type="InterPro" id="IPR033308">
    <property type="entry name" value="PGAP5/Cdc1/Ted1"/>
</dbReference>
<dbReference type="OrthoDB" id="5977743at2759"/>
<dbReference type="PANTHER" id="PTHR13315:SF4">
    <property type="entry name" value="METALLOPHOSPHOESTERASE, ISOFORM E"/>
    <property type="match status" value="1"/>
</dbReference>
<evidence type="ECO:0000259" key="7">
    <source>
        <dbReference type="Pfam" id="PF00149"/>
    </source>
</evidence>
<keyword evidence="2 6" id="KW-0812">Transmembrane</keyword>
<gene>
    <name evidence="8" type="ORF">CLIB1423_19S00716</name>
</gene>
<dbReference type="AlphaFoldDB" id="A0A9P0QV02"/>
<evidence type="ECO:0000313" key="9">
    <source>
        <dbReference type="Proteomes" id="UP000837801"/>
    </source>
</evidence>
<dbReference type="SUPFAM" id="SSF56300">
    <property type="entry name" value="Metallo-dependent phosphatases"/>
    <property type="match status" value="1"/>
</dbReference>
<dbReference type="Gene3D" id="3.60.21.10">
    <property type="match status" value="1"/>
</dbReference>
<dbReference type="InterPro" id="IPR004843">
    <property type="entry name" value="Calcineurin-like_PHP"/>
</dbReference>
<evidence type="ECO:0000256" key="6">
    <source>
        <dbReference type="SAM" id="Phobius"/>
    </source>
</evidence>
<dbReference type="GO" id="GO:0005783">
    <property type="term" value="C:endoplasmic reticulum"/>
    <property type="evidence" value="ECO:0007669"/>
    <property type="project" value="TreeGrafter"/>
</dbReference>
<dbReference type="GO" id="GO:0016020">
    <property type="term" value="C:membrane"/>
    <property type="evidence" value="ECO:0007669"/>
    <property type="project" value="UniProtKB-SubCell"/>
</dbReference>